<protein>
    <submittedName>
        <fullName evidence="2">Uncharacterized protein</fullName>
    </submittedName>
</protein>
<proteinExistence type="predicted"/>
<dbReference type="EMBL" id="GU396103">
    <property type="protein sequence ID" value="ADQ52842.1"/>
    <property type="molecule type" value="Genomic_DNA"/>
</dbReference>
<dbReference type="OrthoDB" id="39981at10239"/>
<keyword evidence="1" id="KW-0812">Transmembrane</keyword>
<evidence type="ECO:0000256" key="1">
    <source>
        <dbReference type="SAM" id="Phobius"/>
    </source>
</evidence>
<name>E5DQ56_9CAUD</name>
<accession>E5DQ56</accession>
<reference evidence="2 3" key="1">
    <citation type="journal article" date="2010" name="Virol. J.">
        <title>Genomes of the T4-related bacteriophages as windows on microbial genome evolution.</title>
        <authorList>
            <person name="Petrov V.M."/>
            <person name="Ratnayaka S."/>
            <person name="Nolan J.M."/>
            <person name="Miller E.S."/>
            <person name="Karam J.D."/>
        </authorList>
    </citation>
    <scope>NUCLEOTIDE SEQUENCE [LARGE SCALE GENOMIC DNA]</scope>
</reference>
<keyword evidence="3" id="KW-1185">Reference proteome</keyword>
<dbReference type="RefSeq" id="YP_009011552.1">
    <property type="nucleotide sequence ID" value="NC_023688.1"/>
</dbReference>
<dbReference type="KEGG" id="vg:18560047"/>
<dbReference type="GeneID" id="18560047"/>
<evidence type="ECO:0000313" key="2">
    <source>
        <dbReference type="EMBL" id="ADQ52842.1"/>
    </source>
</evidence>
<gene>
    <name evidence="2" type="ORF">PX29p123</name>
</gene>
<keyword evidence="1" id="KW-1133">Transmembrane helix</keyword>
<dbReference type="Proteomes" id="UP000008726">
    <property type="component" value="Segment"/>
</dbReference>
<keyword evidence="1" id="KW-0472">Membrane</keyword>
<feature type="transmembrane region" description="Helical" evidence="1">
    <location>
        <begin position="6"/>
        <end position="24"/>
    </location>
</feature>
<evidence type="ECO:0000313" key="3">
    <source>
        <dbReference type="Proteomes" id="UP000008726"/>
    </source>
</evidence>
<organism evidence="2 3">
    <name type="scientific">Aeromonas phage PX29</name>
    <dbReference type="NCBI Taxonomy" id="926067"/>
    <lineage>
        <taxon>Viruses</taxon>
        <taxon>Duplodnaviria</taxon>
        <taxon>Heunggongvirae</taxon>
        <taxon>Uroviricota</taxon>
        <taxon>Caudoviricetes</taxon>
        <taxon>Pantevenvirales</taxon>
        <taxon>Straboviridae</taxon>
        <taxon>Angelvirus</taxon>
        <taxon>Angelvirus px29</taxon>
    </lineage>
</organism>
<sequence>MVAKGLNVICDIALVLNVIIWAMIGSNDFMIMVLKAILPILEWLEI</sequence>